<comment type="caution">
    <text evidence="1">The sequence shown here is derived from an EMBL/GenBank/DDBJ whole genome shotgun (WGS) entry which is preliminary data.</text>
</comment>
<sequence length="137" mass="16334">MASSQHQGVQGPDGEQQWDLRCIVSHRRLDSHNSSAGHNPDHFELEVLWDTGERTWEPEIRVQQDAPKATFEYWDNLGGRPQFMHELEYWIPLCIVRHRLQKEAPNDDEDYLIQWVGARDRTWEKRGNVPRTLRRDY</sequence>
<organism evidence="1 2">
    <name type="scientific">Colletotrichum asianum</name>
    <dbReference type="NCBI Taxonomy" id="702518"/>
    <lineage>
        <taxon>Eukaryota</taxon>
        <taxon>Fungi</taxon>
        <taxon>Dikarya</taxon>
        <taxon>Ascomycota</taxon>
        <taxon>Pezizomycotina</taxon>
        <taxon>Sordariomycetes</taxon>
        <taxon>Hypocreomycetidae</taxon>
        <taxon>Glomerellales</taxon>
        <taxon>Glomerellaceae</taxon>
        <taxon>Colletotrichum</taxon>
        <taxon>Colletotrichum gloeosporioides species complex</taxon>
    </lineage>
</organism>
<dbReference type="Proteomes" id="UP000434172">
    <property type="component" value="Unassembled WGS sequence"/>
</dbReference>
<evidence type="ECO:0008006" key="3">
    <source>
        <dbReference type="Google" id="ProtNLM"/>
    </source>
</evidence>
<accession>A0A8H3VZ64</accession>
<gene>
    <name evidence="1" type="ORF">GQ607_016383</name>
</gene>
<dbReference type="Gene3D" id="2.40.50.40">
    <property type="match status" value="1"/>
</dbReference>
<reference evidence="1 2" key="1">
    <citation type="submission" date="2019-12" db="EMBL/GenBank/DDBJ databases">
        <title>A genome sequence resource for the geographically widespread anthracnose pathogen Colletotrichum asianum.</title>
        <authorList>
            <person name="Meng Y."/>
        </authorList>
    </citation>
    <scope>NUCLEOTIDE SEQUENCE [LARGE SCALE GENOMIC DNA]</scope>
    <source>
        <strain evidence="1 2">ICMP 18580</strain>
    </source>
</reference>
<dbReference type="OrthoDB" id="433924at2759"/>
<protein>
    <recommendedName>
        <fullName evidence="3">Chromo domain-containing protein</fullName>
    </recommendedName>
</protein>
<keyword evidence="2" id="KW-1185">Reference proteome</keyword>
<evidence type="ECO:0000313" key="2">
    <source>
        <dbReference type="Proteomes" id="UP000434172"/>
    </source>
</evidence>
<name>A0A8H3VZ64_9PEZI</name>
<proteinExistence type="predicted"/>
<dbReference type="AlphaFoldDB" id="A0A8H3VZ64"/>
<evidence type="ECO:0000313" key="1">
    <source>
        <dbReference type="EMBL" id="KAF0316392.1"/>
    </source>
</evidence>
<dbReference type="EMBL" id="WOWK01000161">
    <property type="protein sequence ID" value="KAF0316392.1"/>
    <property type="molecule type" value="Genomic_DNA"/>
</dbReference>